<evidence type="ECO:0000313" key="9">
    <source>
        <dbReference type="EMBL" id="ABB32450.1"/>
    </source>
</evidence>
<dbReference type="SUPFAM" id="SSF55781">
    <property type="entry name" value="GAF domain-like"/>
    <property type="match status" value="1"/>
</dbReference>
<dbReference type="InterPro" id="IPR029016">
    <property type="entry name" value="GAF-like_dom_sf"/>
</dbReference>
<dbReference type="Gene3D" id="3.40.50.300">
    <property type="entry name" value="P-loop containing nucleotide triphosphate hydrolases"/>
    <property type="match status" value="1"/>
</dbReference>
<reference evidence="9 10" key="2">
    <citation type="journal article" date="2009" name="BMC Microbiol.">
        <title>The genome sequence of Geobacter metallireducens: features of metabolism, physiology and regulation common and dissimilar to Geobacter sulfurreducens.</title>
        <authorList>
            <person name="Aklujkar M."/>
            <person name="Krushkal J."/>
            <person name="DiBartolo G."/>
            <person name="Lapidus A."/>
            <person name="Land M.L."/>
            <person name="Lovley D.R."/>
        </authorList>
    </citation>
    <scope>NUCLEOTIDE SEQUENCE [LARGE SCALE GENOMIC DNA]</scope>
    <source>
        <strain evidence="10">ATCC 53774 / DSM 7210 / GS-15</strain>
    </source>
</reference>
<evidence type="ECO:0000256" key="5">
    <source>
        <dbReference type="ARBA" id="ARBA00023159"/>
    </source>
</evidence>
<dbReference type="GO" id="GO:0006355">
    <property type="term" value="P:regulation of DNA-templated transcription"/>
    <property type="evidence" value="ECO:0007669"/>
    <property type="project" value="InterPro"/>
</dbReference>
<dbReference type="HOGENOM" id="CLU_000445_8_11_7"/>
<keyword evidence="3" id="KW-0805">Transcription regulation</keyword>
<keyword evidence="10" id="KW-1185">Reference proteome</keyword>
<dbReference type="AlphaFoldDB" id="Q39TH4"/>
<dbReference type="Pfam" id="PF01590">
    <property type="entry name" value="GAF"/>
    <property type="match status" value="1"/>
</dbReference>
<dbReference type="InterPro" id="IPR003593">
    <property type="entry name" value="AAA+_ATPase"/>
</dbReference>
<dbReference type="InterPro" id="IPR002197">
    <property type="entry name" value="HTH_Fis"/>
</dbReference>
<dbReference type="Gene3D" id="3.30.450.40">
    <property type="match status" value="1"/>
</dbReference>
<dbReference type="EMBL" id="CP000148">
    <property type="protein sequence ID" value="ABB32450.1"/>
    <property type="molecule type" value="Genomic_DNA"/>
</dbReference>
<gene>
    <name evidence="9" type="ordered locus">Gmet_2223</name>
</gene>
<protein>
    <submittedName>
        <fullName evidence="9">Sigma 54-dependent transcriptional regulator, GAF domain-containing</fullName>
    </submittedName>
</protein>
<dbReference type="InterPro" id="IPR058031">
    <property type="entry name" value="AAA_lid_NorR"/>
</dbReference>
<dbReference type="InterPro" id="IPR027417">
    <property type="entry name" value="P-loop_NTPase"/>
</dbReference>
<dbReference type="RefSeq" id="WP_011365978.1">
    <property type="nucleotide sequence ID" value="NC_007517.1"/>
</dbReference>
<keyword evidence="4" id="KW-0238">DNA-binding</keyword>
<evidence type="ECO:0000256" key="2">
    <source>
        <dbReference type="ARBA" id="ARBA00022840"/>
    </source>
</evidence>
<dbReference type="Pfam" id="PF25601">
    <property type="entry name" value="AAA_lid_14"/>
    <property type="match status" value="1"/>
</dbReference>
<organism evidence="9 10">
    <name type="scientific">Geobacter metallireducens (strain ATCC 53774 / DSM 7210 / GS-15)</name>
    <dbReference type="NCBI Taxonomy" id="269799"/>
    <lineage>
        <taxon>Bacteria</taxon>
        <taxon>Pseudomonadati</taxon>
        <taxon>Thermodesulfobacteriota</taxon>
        <taxon>Desulfuromonadia</taxon>
        <taxon>Geobacterales</taxon>
        <taxon>Geobacteraceae</taxon>
        <taxon>Geobacter</taxon>
    </lineage>
</organism>
<evidence type="ECO:0000313" key="10">
    <source>
        <dbReference type="Proteomes" id="UP000007073"/>
    </source>
</evidence>
<dbReference type="InterPro" id="IPR009057">
    <property type="entry name" value="Homeodomain-like_sf"/>
</dbReference>
<reference evidence="9 10" key="1">
    <citation type="submission" date="2005-10" db="EMBL/GenBank/DDBJ databases">
        <title>Complete sequence of Geobacter metallireducens GS-15.</title>
        <authorList>
            <consortium name="US DOE Joint Genome Institute"/>
            <person name="Copeland A."/>
            <person name="Lucas S."/>
            <person name="Lapidus A."/>
            <person name="Barry K."/>
            <person name="Detter J.C."/>
            <person name="Glavina T."/>
            <person name="Hammon N."/>
            <person name="Israni S."/>
            <person name="Pitluck S."/>
            <person name="Di Bartolo G."/>
            <person name="Chain P."/>
            <person name="Schmutz J."/>
            <person name="Larimer F."/>
            <person name="Land M."/>
            <person name="Kyrpides N."/>
            <person name="Ivanova N."/>
            <person name="Richardson P."/>
        </authorList>
    </citation>
    <scope>NUCLEOTIDE SEQUENCE [LARGE SCALE GENOMIC DNA]</scope>
    <source>
        <strain evidence="10">ATCC 53774 / DSM 7210 / GS-15</strain>
    </source>
</reference>
<evidence type="ECO:0000256" key="3">
    <source>
        <dbReference type="ARBA" id="ARBA00023015"/>
    </source>
</evidence>
<dbReference type="SMART" id="SM00065">
    <property type="entry name" value="GAF"/>
    <property type="match status" value="1"/>
</dbReference>
<keyword evidence="2" id="KW-0067">ATP-binding</keyword>
<dbReference type="SUPFAM" id="SSF52540">
    <property type="entry name" value="P-loop containing nucleoside triphosphate hydrolases"/>
    <property type="match status" value="1"/>
</dbReference>
<dbReference type="CDD" id="cd00009">
    <property type="entry name" value="AAA"/>
    <property type="match status" value="1"/>
</dbReference>
<dbReference type="Gene3D" id="1.10.8.60">
    <property type="match status" value="1"/>
</dbReference>
<dbReference type="InterPro" id="IPR003018">
    <property type="entry name" value="GAF"/>
</dbReference>
<keyword evidence="1" id="KW-0547">Nucleotide-binding</keyword>
<name>Q39TH4_GEOMG</name>
<evidence type="ECO:0000256" key="1">
    <source>
        <dbReference type="ARBA" id="ARBA00022741"/>
    </source>
</evidence>
<dbReference type="STRING" id="269799.Gmet_2223"/>
<dbReference type="PROSITE" id="PS50045">
    <property type="entry name" value="SIGMA54_INTERACT_4"/>
    <property type="match status" value="1"/>
</dbReference>
<sequence>MEKPGGSGNRGGATQGESNPPVDCSSCGPNSSTLEERLRFEMLLSEISSVYSNLPVEEVDKTIESGLQRLGEFLGADRCNLVQFSEDGSRVLVFHSWIHDDAKPDPGFIAPDHNLFPWFAKMFHLGKVVQFSHLDDLPAEAATDITALLALRIKSQVSVPISVGGHVFGTLSLATVRSYRSWPDELVPRLRLVGEIFANALVRKQKELQIRKAFQQIKELNEELAADCTYLREEIDLNYDVHHIIGQSLPLKRVLAKIQQIALTDTTVLILGETGTGKELVARAIHAASQRRDRPMVKVNCASLPANLIESELFGHEKGAFTSAQVRQIGRFEFADRNTLFLDEIGELPLESQAKLLRVLQEGEFERLGSSRTLKVDVRIVAATNRDLEEEVRKGRFRQDLWYRLNIFPITVPPLRERTEDIPLLINLFVNKFGRKLGKSIRRIPAGVMKSLQAYDWPGNVRELENVIERAAINTVGPSLQLLDNLKSSLVTEKTAAPRLTLEEAERSHILQVLADTNGRIEGPKGAALILGINHSTLRARMRKLGIHIRRISDAD</sequence>
<dbReference type="InterPro" id="IPR025944">
    <property type="entry name" value="Sigma_54_int_dom_CS"/>
</dbReference>
<dbReference type="SMART" id="SM00382">
    <property type="entry name" value="AAA"/>
    <property type="match status" value="1"/>
</dbReference>
<dbReference type="InterPro" id="IPR025662">
    <property type="entry name" value="Sigma_54_int_dom_ATP-bd_1"/>
</dbReference>
<dbReference type="PROSITE" id="PS00675">
    <property type="entry name" value="SIGMA54_INTERACT_1"/>
    <property type="match status" value="1"/>
</dbReference>
<evidence type="ECO:0000256" key="6">
    <source>
        <dbReference type="ARBA" id="ARBA00023163"/>
    </source>
</evidence>
<feature type="region of interest" description="Disordered" evidence="7">
    <location>
        <begin position="1"/>
        <end position="30"/>
    </location>
</feature>
<feature type="compositionally biased region" description="Gly residues" evidence="7">
    <location>
        <begin position="1"/>
        <end position="14"/>
    </location>
</feature>
<dbReference type="eggNOG" id="COG2203">
    <property type="taxonomic scope" value="Bacteria"/>
</dbReference>
<proteinExistence type="predicted"/>
<keyword evidence="5" id="KW-0010">Activator</keyword>
<dbReference type="FunFam" id="3.40.50.300:FF:000006">
    <property type="entry name" value="DNA-binding transcriptional regulator NtrC"/>
    <property type="match status" value="1"/>
</dbReference>
<keyword evidence="6" id="KW-0804">Transcription</keyword>
<dbReference type="KEGG" id="gme:Gmet_2223"/>
<evidence type="ECO:0000259" key="8">
    <source>
        <dbReference type="PROSITE" id="PS50045"/>
    </source>
</evidence>
<dbReference type="SUPFAM" id="SSF46689">
    <property type="entry name" value="Homeodomain-like"/>
    <property type="match status" value="1"/>
</dbReference>
<dbReference type="Proteomes" id="UP000007073">
    <property type="component" value="Chromosome"/>
</dbReference>
<dbReference type="GO" id="GO:0005524">
    <property type="term" value="F:ATP binding"/>
    <property type="evidence" value="ECO:0007669"/>
    <property type="project" value="UniProtKB-KW"/>
</dbReference>
<dbReference type="Pfam" id="PF02954">
    <property type="entry name" value="HTH_8"/>
    <property type="match status" value="1"/>
</dbReference>
<dbReference type="GO" id="GO:0043565">
    <property type="term" value="F:sequence-specific DNA binding"/>
    <property type="evidence" value="ECO:0007669"/>
    <property type="project" value="InterPro"/>
</dbReference>
<feature type="domain" description="Sigma-54 factor interaction" evidence="8">
    <location>
        <begin position="244"/>
        <end position="473"/>
    </location>
</feature>
<dbReference type="Gene3D" id="1.10.10.60">
    <property type="entry name" value="Homeodomain-like"/>
    <property type="match status" value="1"/>
</dbReference>
<accession>Q39TH4</accession>
<dbReference type="PROSITE" id="PS00688">
    <property type="entry name" value="SIGMA54_INTERACT_3"/>
    <property type="match status" value="1"/>
</dbReference>
<dbReference type="eggNOG" id="COG3604">
    <property type="taxonomic scope" value="Bacteria"/>
</dbReference>
<evidence type="ECO:0000256" key="4">
    <source>
        <dbReference type="ARBA" id="ARBA00023125"/>
    </source>
</evidence>
<evidence type="ECO:0000256" key="7">
    <source>
        <dbReference type="SAM" id="MobiDB-lite"/>
    </source>
</evidence>
<dbReference type="InterPro" id="IPR002078">
    <property type="entry name" value="Sigma_54_int"/>
</dbReference>
<dbReference type="PANTHER" id="PTHR32071">
    <property type="entry name" value="TRANSCRIPTIONAL REGULATORY PROTEIN"/>
    <property type="match status" value="1"/>
</dbReference>
<dbReference type="PANTHER" id="PTHR32071:SF117">
    <property type="entry name" value="PTS-DEPENDENT DIHYDROXYACETONE KINASE OPERON REGULATORY PROTEIN-RELATED"/>
    <property type="match status" value="1"/>
</dbReference>
<dbReference type="Pfam" id="PF00158">
    <property type="entry name" value="Sigma54_activat"/>
    <property type="match status" value="1"/>
</dbReference>